<feature type="compositionally biased region" description="Basic residues" evidence="1">
    <location>
        <begin position="85"/>
        <end position="95"/>
    </location>
</feature>
<proteinExistence type="predicted"/>
<organism evidence="2 3">
    <name type="scientific">Mycena chlorophos</name>
    <name type="common">Agaric fungus</name>
    <name type="synonym">Agaricus chlorophos</name>
    <dbReference type="NCBI Taxonomy" id="658473"/>
    <lineage>
        <taxon>Eukaryota</taxon>
        <taxon>Fungi</taxon>
        <taxon>Dikarya</taxon>
        <taxon>Basidiomycota</taxon>
        <taxon>Agaricomycotina</taxon>
        <taxon>Agaricomycetes</taxon>
        <taxon>Agaricomycetidae</taxon>
        <taxon>Agaricales</taxon>
        <taxon>Marasmiineae</taxon>
        <taxon>Mycenaceae</taxon>
        <taxon>Mycena</taxon>
    </lineage>
</organism>
<evidence type="ECO:0000313" key="2">
    <source>
        <dbReference type="EMBL" id="KAF7296274.1"/>
    </source>
</evidence>
<evidence type="ECO:0000256" key="1">
    <source>
        <dbReference type="SAM" id="MobiDB-lite"/>
    </source>
</evidence>
<feature type="compositionally biased region" description="Acidic residues" evidence="1">
    <location>
        <begin position="144"/>
        <end position="155"/>
    </location>
</feature>
<feature type="compositionally biased region" description="Acidic residues" evidence="1">
    <location>
        <begin position="38"/>
        <end position="53"/>
    </location>
</feature>
<keyword evidence="3" id="KW-1185">Reference proteome</keyword>
<feature type="compositionally biased region" description="Basic and acidic residues" evidence="1">
    <location>
        <begin position="72"/>
        <end position="84"/>
    </location>
</feature>
<name>A0A8H6W1V3_MYCCL</name>
<dbReference type="OrthoDB" id="3253399at2759"/>
<comment type="caution">
    <text evidence="2">The sequence shown here is derived from an EMBL/GenBank/DDBJ whole genome shotgun (WGS) entry which is preliminary data.</text>
</comment>
<feature type="compositionally biased region" description="Low complexity" evidence="1">
    <location>
        <begin position="221"/>
        <end position="249"/>
    </location>
</feature>
<feature type="region of interest" description="Disordered" evidence="1">
    <location>
        <begin position="1"/>
        <end position="259"/>
    </location>
</feature>
<feature type="compositionally biased region" description="Pro residues" evidence="1">
    <location>
        <begin position="19"/>
        <end position="32"/>
    </location>
</feature>
<dbReference type="AlphaFoldDB" id="A0A8H6W1V3"/>
<dbReference type="EMBL" id="JACAZE010000017">
    <property type="protein sequence ID" value="KAF7296274.1"/>
    <property type="molecule type" value="Genomic_DNA"/>
</dbReference>
<feature type="compositionally biased region" description="Low complexity" evidence="1">
    <location>
        <begin position="61"/>
        <end position="70"/>
    </location>
</feature>
<sequence length="526" mass="57161">MPPRRSTRTKPAQNASPRSSPPVPASSPPPPAAHHDVEQDDDSAEDDSDDDNDAPVAVTLAQAKRAAQTQQRRKEEARAEVNRARREKAKAKAKRPASASREGKGKPGLELAADGDDEDEDDDLEVADEGVESRMERAMREAAEESGDEDEDEDGAGSSGVEDNDVDMGVGSGSDDEDASLGEREDDEDEDMGDMGDTDASSQDDEEPVSASAKHLPDHLFASAFASTSTSNAQLSRPSPASGSRTTTTTKKRKLSKKELVVNSRTIRIQSTLTPKIPSTLPSRKVRKFTEKALALSTKSTASSPATARQKKQWERVPAAIGVLRRHSLSDDGEVPRLREIVSVFVRSAQETWIWFFSEFALIDGLQASKCDNEGALGEHRAKRRLKERMTVTVALVTALNGHSMHGRNETPAGGLWTCMRVVVASSNILGEYKAGVGRRGTERNASAMRGAQMKAQIDKLLTIWGKKLKLPPKSLRVESSAEEGYQGPFEDVRGAGRMVSGLEKAATELNWHEARRGKTCEEMCY</sequence>
<feature type="compositionally biased region" description="Acidic residues" evidence="1">
    <location>
        <begin position="174"/>
        <end position="208"/>
    </location>
</feature>
<gene>
    <name evidence="2" type="ORF">HMN09_01096700</name>
</gene>
<feature type="compositionally biased region" description="Basic and acidic residues" evidence="1">
    <location>
        <begin position="131"/>
        <end position="143"/>
    </location>
</feature>
<accession>A0A8H6W1V3</accession>
<feature type="compositionally biased region" description="Acidic residues" evidence="1">
    <location>
        <begin position="113"/>
        <end position="130"/>
    </location>
</feature>
<dbReference type="Proteomes" id="UP000613580">
    <property type="component" value="Unassembled WGS sequence"/>
</dbReference>
<protein>
    <submittedName>
        <fullName evidence="2">Uncharacterized protein</fullName>
    </submittedName>
</protein>
<reference evidence="2" key="1">
    <citation type="submission" date="2020-05" db="EMBL/GenBank/DDBJ databases">
        <title>Mycena genomes resolve the evolution of fungal bioluminescence.</title>
        <authorList>
            <person name="Tsai I.J."/>
        </authorList>
    </citation>
    <scope>NUCLEOTIDE SEQUENCE</scope>
    <source>
        <strain evidence="2">110903Hualien_Pintung</strain>
    </source>
</reference>
<evidence type="ECO:0000313" key="3">
    <source>
        <dbReference type="Proteomes" id="UP000613580"/>
    </source>
</evidence>